<dbReference type="InterPro" id="IPR011990">
    <property type="entry name" value="TPR-like_helical_dom_sf"/>
</dbReference>
<evidence type="ECO:0000313" key="3">
    <source>
        <dbReference type="EMBL" id="PZD70451.1"/>
    </source>
</evidence>
<proteinExistence type="predicted"/>
<evidence type="ECO:0000259" key="2">
    <source>
        <dbReference type="Pfam" id="PF12770"/>
    </source>
</evidence>
<dbReference type="Proteomes" id="UP000248857">
    <property type="component" value="Unassembled WGS sequence"/>
</dbReference>
<feature type="signal peptide" evidence="1">
    <location>
        <begin position="1"/>
        <end position="32"/>
    </location>
</feature>
<dbReference type="InterPro" id="IPR024983">
    <property type="entry name" value="CHAT_dom"/>
</dbReference>
<keyword evidence="1" id="KW-0732">Signal</keyword>
<evidence type="ECO:0000256" key="1">
    <source>
        <dbReference type="SAM" id="SignalP"/>
    </source>
</evidence>
<reference evidence="3 4" key="1">
    <citation type="journal article" date="2018" name="Sci. Rep.">
        <title>A novel species of the marine cyanobacterium Acaryochloris with a unique pigment content and lifestyle.</title>
        <authorList>
            <person name="Partensky F."/>
            <person name="Six C."/>
            <person name="Ratin M."/>
            <person name="Garczarek L."/>
            <person name="Vaulot D."/>
            <person name="Probert I."/>
            <person name="Calteau A."/>
            <person name="Gourvil P."/>
            <person name="Marie D."/>
            <person name="Grebert T."/>
            <person name="Bouchier C."/>
            <person name="Le Panse S."/>
            <person name="Gachenot M."/>
            <person name="Rodriguez F."/>
            <person name="Garrido J.L."/>
        </authorList>
    </citation>
    <scope>NUCLEOTIDE SEQUENCE [LARGE SCALE GENOMIC DNA]</scope>
    <source>
        <strain evidence="3 4">RCC1774</strain>
    </source>
</reference>
<dbReference type="PANTHER" id="PTHR10098">
    <property type="entry name" value="RAPSYN-RELATED"/>
    <property type="match status" value="1"/>
</dbReference>
<dbReference type="PANTHER" id="PTHR10098:SF112">
    <property type="entry name" value="SLR0380 PROTEIN"/>
    <property type="match status" value="1"/>
</dbReference>
<comment type="caution">
    <text evidence="3">The sequence shown here is derived from an EMBL/GenBank/DDBJ whole genome shotgun (WGS) entry which is preliminary data.</text>
</comment>
<dbReference type="EMBL" id="PQWO01000037">
    <property type="protein sequence ID" value="PZD70451.1"/>
    <property type="molecule type" value="Genomic_DNA"/>
</dbReference>
<protein>
    <recommendedName>
        <fullName evidence="2">CHAT domain-containing protein</fullName>
    </recommendedName>
</protein>
<gene>
    <name evidence="3" type="ORF">C1752_12234</name>
</gene>
<dbReference type="SUPFAM" id="SSF48452">
    <property type="entry name" value="TPR-like"/>
    <property type="match status" value="2"/>
</dbReference>
<keyword evidence="4" id="KW-1185">Reference proteome</keyword>
<evidence type="ECO:0000313" key="4">
    <source>
        <dbReference type="Proteomes" id="UP000248857"/>
    </source>
</evidence>
<dbReference type="Pfam" id="PF12770">
    <property type="entry name" value="CHAT"/>
    <property type="match status" value="1"/>
</dbReference>
<organism evidence="3 4">
    <name type="scientific">Acaryochloris thomasi RCC1774</name>
    <dbReference type="NCBI Taxonomy" id="1764569"/>
    <lineage>
        <taxon>Bacteria</taxon>
        <taxon>Bacillati</taxon>
        <taxon>Cyanobacteriota</taxon>
        <taxon>Cyanophyceae</taxon>
        <taxon>Acaryochloridales</taxon>
        <taxon>Acaryochloridaceae</taxon>
        <taxon>Acaryochloris</taxon>
        <taxon>Acaryochloris thomasi</taxon>
    </lineage>
</organism>
<feature type="chain" id="PRO_5015934814" description="CHAT domain-containing protein" evidence="1">
    <location>
        <begin position="33"/>
        <end position="831"/>
    </location>
</feature>
<accession>A0A2W1JME8</accession>
<dbReference type="AlphaFoldDB" id="A0A2W1JME8"/>
<dbReference type="Gene3D" id="1.25.40.10">
    <property type="entry name" value="Tetratricopeptide repeat domain"/>
    <property type="match status" value="1"/>
</dbReference>
<name>A0A2W1JME8_9CYAN</name>
<sequence length="831" mass="92255">MFAIFGLKFMTRLNVLLCAALSLALTAQQAFCQPAQSAAPQALYESALSRLGQGYPWQASLLLNEALAKYSSMGDRSGVLRTRIAQSELHHSLGQNLKACKTMIAALNFSVVEICSTGLSGNKTHADAFNADLLALTSERLHTRALTNLGFYLSALGNLEASGRAIQRAEEMLESPQDDSDSELLLVFAKANLEKFFFLRNQNRAARDDSPLQQKQLQRESAQYAQVALSLYERLARTSDPSISLKARLSWVELYSAIGTWSRSVSQSSPLLSLQRRKRETYTSISSSLSHSSFDDLPRSEAIYGRIRWAELQLENHSSPVALQSIYALAKDSLQDSRELENIRGQSFALGLLGQIYERSDQPSEAQSFFRSAINQAQSINAWDSVYRWQWMMAKSLAADGQRDEALAHYRMSVQSLEHVRNDLLAVDSELQFSFASEVAPVYREYMHLLLDSVEVNSVEPALEVYSQLQTAELENYLRCGRLSNISIASIKDAPSTVYILDLGDRYEVILRKKDGTYVRHQPEAQVVRASVTDLQNYQDTIQTSRFDSNVNASLYLNTRILYEQLFEPLEEHLSEGSTVNFVLDSSLQGVPIALLNRGQDFLIDAYAPATILQDHLLPPRQLDADSLKVLIAGISSKSPSMKSSADPSLKPLPEVQVEVTQIASIANKSVSLLDEQFTLEKLDQSLGSYPVVHIASHGQFSSNPKQNFIYAWDSTLGGQYFQSALERQDLSQNSIELLVLSACQTAKGDPQSSLGLAGLSVRAGARSTVASLWKVDSGATTLLMNLFYDGLREGLSKAEALQQAQQGIKRLPRYSHPYYWAGFILVGSWL</sequence>
<feature type="domain" description="CHAT" evidence="2">
    <location>
        <begin position="561"/>
        <end position="829"/>
    </location>
</feature>